<reference evidence="2 3" key="1">
    <citation type="journal article" date="2006" name="J. Bacteriol.">
        <title>Complete genome sequence of Yersinia pestis strains Antiqua and Nepal516: evidence of gene reduction in an emerging pathogen.</title>
        <authorList>
            <person name="Chain P.S."/>
            <person name="Hu P."/>
            <person name="Malfatti S.A."/>
            <person name="Radnedge L."/>
            <person name="Larimer F."/>
            <person name="Vergez L.M."/>
            <person name="Worsham P."/>
            <person name="Chu M.C."/>
            <person name="Andersen G.L."/>
        </authorList>
    </citation>
    <scope>NUCLEOTIDE SEQUENCE [LARGE SCALE GENOMIC DNA]</scope>
    <source>
        <strain evidence="2 3">Antiqua</strain>
        <plasmid evidence="2 3">pCD</plasmid>
    </source>
</reference>
<sequence>MKSSHFDEYDKTLKQAELAIADSDHRAKLLQEMCADIGLTPEAVMKIFAGRSAEEIKPAERELLDEIKRQRERQPQHPYDGKRPRKPTMMRGQII</sequence>
<dbReference type="SMR" id="A0A0E1NL89"/>
<keyword evidence="2" id="KW-0614">Plasmid</keyword>
<name>A0A0E1NL89_YERPA</name>
<dbReference type="KEGG" id="ypa:YPA_CD0079"/>
<accession>A0A0E1NL89</accession>
<proteinExistence type="predicted"/>
<dbReference type="InterPro" id="IPR009863">
    <property type="entry name" value="T3SS_LcrG_PcrG"/>
</dbReference>
<organism evidence="2 3">
    <name type="scientific">Yersinia pestis bv. Antiqua (strain Antiqua)</name>
    <dbReference type="NCBI Taxonomy" id="360102"/>
    <lineage>
        <taxon>Bacteria</taxon>
        <taxon>Pseudomonadati</taxon>
        <taxon>Pseudomonadota</taxon>
        <taxon>Gammaproteobacteria</taxon>
        <taxon>Enterobacterales</taxon>
        <taxon>Yersiniaceae</taxon>
        <taxon>Yersinia</taxon>
    </lineage>
</organism>
<evidence type="ECO:0000313" key="2">
    <source>
        <dbReference type="EMBL" id="ABG16323.1"/>
    </source>
</evidence>
<dbReference type="EMBL" id="CP000311">
    <property type="protein sequence ID" value="ABG16323.1"/>
    <property type="molecule type" value="Genomic_DNA"/>
</dbReference>
<geneLocation type="plasmid" evidence="2 3">
    <name>pCD</name>
</geneLocation>
<gene>
    <name evidence="2" type="ordered locus">YPA_CD0079</name>
</gene>
<evidence type="ECO:0000256" key="1">
    <source>
        <dbReference type="SAM" id="MobiDB-lite"/>
    </source>
</evidence>
<evidence type="ECO:0000313" key="3">
    <source>
        <dbReference type="Proteomes" id="UP000001971"/>
    </source>
</evidence>
<dbReference type="PATRIC" id="fig|360102.15.peg.4642"/>
<dbReference type="HOGENOM" id="CLU_183873_0_0_6"/>
<dbReference type="RefSeq" id="WP_002212973.1">
    <property type="nucleotide sequence ID" value="NC_008122.1"/>
</dbReference>
<dbReference type="AlphaFoldDB" id="A0A0E1NL89"/>
<feature type="compositionally biased region" description="Basic and acidic residues" evidence="1">
    <location>
        <begin position="65"/>
        <end position="82"/>
    </location>
</feature>
<dbReference type="Pfam" id="PF07216">
    <property type="entry name" value="LcrG"/>
    <property type="match status" value="1"/>
</dbReference>
<dbReference type="Proteomes" id="UP000001971">
    <property type="component" value="Plasmid pCD"/>
</dbReference>
<feature type="region of interest" description="Disordered" evidence="1">
    <location>
        <begin position="65"/>
        <end position="95"/>
    </location>
</feature>
<protein>
    <submittedName>
        <fullName evidence="2">Yop regulator</fullName>
    </submittedName>
</protein>
<dbReference type="NCBIfam" id="TIGR02573">
    <property type="entry name" value="LcrG_PcrG"/>
    <property type="match status" value="1"/>
</dbReference>